<dbReference type="RefSeq" id="WP_231335668.1">
    <property type="nucleotide sequence ID" value="NZ_CP059572.1"/>
</dbReference>
<name>A0ABX8QUW1_9ACTN</name>
<keyword evidence="3" id="KW-1185">Reference proteome</keyword>
<gene>
    <name evidence="2" type="ORF">AGRA3207_003424</name>
</gene>
<dbReference type="EMBL" id="CP059572">
    <property type="protein sequence ID" value="QXJ22428.1"/>
    <property type="molecule type" value="Genomic_DNA"/>
</dbReference>
<feature type="coiled-coil region" evidence="1">
    <location>
        <begin position="196"/>
        <end position="223"/>
    </location>
</feature>
<feature type="coiled-coil region" evidence="1">
    <location>
        <begin position="101"/>
        <end position="155"/>
    </location>
</feature>
<organism evidence="2 3">
    <name type="scientific">Actinomadura graeca</name>
    <dbReference type="NCBI Taxonomy" id="2750812"/>
    <lineage>
        <taxon>Bacteria</taxon>
        <taxon>Bacillati</taxon>
        <taxon>Actinomycetota</taxon>
        <taxon>Actinomycetes</taxon>
        <taxon>Streptosporangiales</taxon>
        <taxon>Thermomonosporaceae</taxon>
        <taxon>Actinomadura</taxon>
    </lineage>
</organism>
<evidence type="ECO:0000256" key="1">
    <source>
        <dbReference type="SAM" id="Coils"/>
    </source>
</evidence>
<sequence length="315" mass="33441">MTDDVKAALAAVLAEDGPAAALTALRLAADWSARALAAGPGDDVAAFQAVAALDDALEPLAAVTAAVPALVEAASPGRPVHDHLRERQAELTAARDRLAADRAALDELDQAERALAEQAAEHDRLRDRVAGLRRLRALADEVEALRDQAAAFDDRTARHAAEAEDGLAASAADLLRLTREQIALLDPRVRAAVEDAAAADTELAGLRERLDGAEEHIATSRAELESAAQGFDRLRARRDEVIAPLRAYRDADRDLLTALNGGAPPLTKETGLERADRELADIGERLGAIDEILGRVLTDHVQAHERARTALGWSG</sequence>
<proteinExistence type="predicted"/>
<evidence type="ECO:0000313" key="3">
    <source>
        <dbReference type="Proteomes" id="UP001049518"/>
    </source>
</evidence>
<protein>
    <recommendedName>
        <fullName evidence="4">Chromosome partition protein Smc</fullName>
    </recommendedName>
</protein>
<evidence type="ECO:0008006" key="4">
    <source>
        <dbReference type="Google" id="ProtNLM"/>
    </source>
</evidence>
<accession>A0ABX8QUW1</accession>
<keyword evidence="1" id="KW-0175">Coiled coil</keyword>
<dbReference type="Proteomes" id="UP001049518">
    <property type="component" value="Chromosome"/>
</dbReference>
<reference evidence="2" key="1">
    <citation type="submission" date="2020-07" db="EMBL/GenBank/DDBJ databases">
        <authorList>
            <person name="Tarantini F.S."/>
            <person name="Hong K.W."/>
            <person name="Chan K.G."/>
        </authorList>
    </citation>
    <scope>NUCLEOTIDE SEQUENCE</scope>
    <source>
        <strain evidence="2">32-07</strain>
    </source>
</reference>
<evidence type="ECO:0000313" key="2">
    <source>
        <dbReference type="EMBL" id="QXJ22428.1"/>
    </source>
</evidence>